<accession>A0ABS7Z754</accession>
<evidence type="ECO:0000313" key="3">
    <source>
        <dbReference type="Proteomes" id="UP001165302"/>
    </source>
</evidence>
<dbReference type="Gene3D" id="3.30.420.150">
    <property type="entry name" value="Exopolyphosphatase. Domain 2"/>
    <property type="match status" value="1"/>
</dbReference>
<dbReference type="Proteomes" id="UP001165302">
    <property type="component" value="Unassembled WGS sequence"/>
</dbReference>
<dbReference type="RefSeq" id="WP_225554294.1">
    <property type="nucleotide sequence ID" value="NZ_JADEYP010000025.1"/>
</dbReference>
<dbReference type="InterPro" id="IPR050273">
    <property type="entry name" value="GppA/Ppx_hydrolase"/>
</dbReference>
<dbReference type="InterPro" id="IPR003695">
    <property type="entry name" value="Ppx_GppA_N"/>
</dbReference>
<dbReference type="Pfam" id="PF02541">
    <property type="entry name" value="Ppx-GppA"/>
    <property type="match status" value="1"/>
</dbReference>
<dbReference type="SUPFAM" id="SSF53067">
    <property type="entry name" value="Actin-like ATPase domain"/>
    <property type="match status" value="2"/>
</dbReference>
<name>A0ABS7Z754_9SPHI</name>
<evidence type="ECO:0000313" key="2">
    <source>
        <dbReference type="EMBL" id="MCA5006015.1"/>
    </source>
</evidence>
<sequence>MKIAAIDLGSNTFHLLIAEYKNNQVDIIFKTHRPVKLSENITLNNCIIPKAFERGITCLQEFKSIVNKYGVDQTKAVATSAIRSAKNGEDFVKKAQELTSIKIEIISGDKEADLIYSAVKASGAIKEKSLIMDIGGGSTEFIFCDEDKSYWRKSYDIGAARLMQNFFKSDPISVENMDTINSHLRATLSDLLEFNKEFKAINLIGSAGAFETYLEMIQPETDLQLISTSSIDIFKYKDLSSNLKSSTHRERLVMPNLIPLRVDMIVMAFVLTDFIINNLNIQQINMSTYDLKYGIVNQSYNFATK</sequence>
<dbReference type="PANTHER" id="PTHR30005:SF0">
    <property type="entry name" value="RETROGRADE REGULATION PROTEIN 2"/>
    <property type="match status" value="1"/>
</dbReference>
<protein>
    <submittedName>
        <fullName evidence="2">Exopolyphosphatase</fullName>
    </submittedName>
</protein>
<feature type="domain" description="Ppx/GppA phosphatase N-terminal" evidence="1">
    <location>
        <begin position="17"/>
        <end position="297"/>
    </location>
</feature>
<dbReference type="InterPro" id="IPR043129">
    <property type="entry name" value="ATPase_NBD"/>
</dbReference>
<dbReference type="Gene3D" id="3.30.420.40">
    <property type="match status" value="1"/>
</dbReference>
<gene>
    <name evidence="2" type="ORF">IPZ78_12730</name>
</gene>
<organism evidence="2 3">
    <name type="scientific">Sphingobacterium bovistauri</name>
    <dbReference type="NCBI Taxonomy" id="2781959"/>
    <lineage>
        <taxon>Bacteria</taxon>
        <taxon>Pseudomonadati</taxon>
        <taxon>Bacteroidota</taxon>
        <taxon>Sphingobacteriia</taxon>
        <taxon>Sphingobacteriales</taxon>
        <taxon>Sphingobacteriaceae</taxon>
        <taxon>Sphingobacterium</taxon>
    </lineage>
</organism>
<evidence type="ECO:0000259" key="1">
    <source>
        <dbReference type="Pfam" id="PF02541"/>
    </source>
</evidence>
<keyword evidence="3" id="KW-1185">Reference proteome</keyword>
<dbReference type="EMBL" id="JADEYP010000025">
    <property type="protein sequence ID" value="MCA5006015.1"/>
    <property type="molecule type" value="Genomic_DNA"/>
</dbReference>
<comment type="caution">
    <text evidence="2">The sequence shown here is derived from an EMBL/GenBank/DDBJ whole genome shotgun (WGS) entry which is preliminary data.</text>
</comment>
<reference evidence="2" key="1">
    <citation type="submission" date="2020-10" db="EMBL/GenBank/DDBJ databases">
        <authorList>
            <person name="Lu T."/>
            <person name="Wang Q."/>
            <person name="Han X."/>
        </authorList>
    </citation>
    <scope>NUCLEOTIDE SEQUENCE</scope>
    <source>
        <strain evidence="2">WQ 366</strain>
    </source>
</reference>
<proteinExistence type="predicted"/>
<dbReference type="PANTHER" id="PTHR30005">
    <property type="entry name" value="EXOPOLYPHOSPHATASE"/>
    <property type="match status" value="1"/>
</dbReference>